<proteinExistence type="predicted"/>
<evidence type="ECO:0000256" key="6">
    <source>
        <dbReference type="ARBA" id="ARBA00023157"/>
    </source>
</evidence>
<evidence type="ECO:0000256" key="2">
    <source>
        <dbReference type="ARBA" id="ARBA00022692"/>
    </source>
</evidence>
<evidence type="ECO:0000256" key="1">
    <source>
        <dbReference type="ARBA" id="ARBA00004479"/>
    </source>
</evidence>
<keyword evidence="3" id="KW-0732">Signal</keyword>
<evidence type="ECO:0000256" key="9">
    <source>
        <dbReference type="SAM" id="MobiDB-lite"/>
    </source>
</evidence>
<comment type="subcellular location">
    <subcellularLocation>
        <location evidence="1">Membrane</location>
        <topology evidence="1">Single-pass type I membrane protein</topology>
    </subcellularLocation>
</comment>
<evidence type="ECO:0000256" key="4">
    <source>
        <dbReference type="ARBA" id="ARBA00022989"/>
    </source>
</evidence>
<dbReference type="Ensembl" id="ENSSLUT00000055663.1">
    <property type="protein sequence ID" value="ENSSLUP00000054075.1"/>
    <property type="gene ID" value="ENSSLUG00000023414.1"/>
</dbReference>
<dbReference type="Proteomes" id="UP000694568">
    <property type="component" value="Unplaced"/>
</dbReference>
<dbReference type="InterPro" id="IPR040216">
    <property type="entry name" value="CTLA4/CD28"/>
</dbReference>
<dbReference type="GO" id="GO:0042129">
    <property type="term" value="P:regulation of T cell proliferation"/>
    <property type="evidence" value="ECO:0007669"/>
    <property type="project" value="InterPro"/>
</dbReference>
<evidence type="ECO:0008006" key="13">
    <source>
        <dbReference type="Google" id="ProtNLM"/>
    </source>
</evidence>
<evidence type="ECO:0000256" key="7">
    <source>
        <dbReference type="ARBA" id="ARBA00023180"/>
    </source>
</evidence>
<keyword evidence="4 10" id="KW-1133">Transmembrane helix</keyword>
<accession>A0A8D0AHK6</accession>
<protein>
    <recommendedName>
        <fullName evidence="13">Immunoglobulin V-set domain-containing protein</fullName>
    </recommendedName>
</protein>
<name>A0A8D0AHK6_SANLU</name>
<keyword evidence="2 10" id="KW-0812">Transmembrane</keyword>
<evidence type="ECO:0000313" key="11">
    <source>
        <dbReference type="Ensembl" id="ENSSLUP00000054075.1"/>
    </source>
</evidence>
<dbReference type="InterPro" id="IPR013783">
    <property type="entry name" value="Ig-like_fold"/>
</dbReference>
<reference evidence="11" key="2">
    <citation type="submission" date="2025-09" db="UniProtKB">
        <authorList>
            <consortium name="Ensembl"/>
        </authorList>
    </citation>
    <scope>IDENTIFICATION</scope>
</reference>
<evidence type="ECO:0000313" key="12">
    <source>
        <dbReference type="Proteomes" id="UP000694568"/>
    </source>
</evidence>
<keyword evidence="5 10" id="KW-0472">Membrane</keyword>
<dbReference type="PANTHER" id="PTHR11494">
    <property type="entry name" value="CYTOTOXIC T-LYMPHOCYTE PROTEIN"/>
    <property type="match status" value="1"/>
</dbReference>
<dbReference type="GO" id="GO:0009897">
    <property type="term" value="C:external side of plasma membrane"/>
    <property type="evidence" value="ECO:0007669"/>
    <property type="project" value="TreeGrafter"/>
</dbReference>
<reference evidence="11" key="1">
    <citation type="submission" date="2025-08" db="UniProtKB">
        <authorList>
            <consortium name="Ensembl"/>
        </authorList>
    </citation>
    <scope>IDENTIFICATION</scope>
</reference>
<dbReference type="PANTHER" id="PTHR11494:SF9">
    <property type="entry name" value="SI:DKEY-1H24.6"/>
    <property type="match status" value="1"/>
</dbReference>
<dbReference type="GO" id="GO:0050852">
    <property type="term" value="P:T cell receptor signaling pathway"/>
    <property type="evidence" value="ECO:0007669"/>
    <property type="project" value="TreeGrafter"/>
</dbReference>
<keyword evidence="8" id="KW-0393">Immunoglobulin domain</keyword>
<feature type="compositionally biased region" description="Basic residues" evidence="9">
    <location>
        <begin position="185"/>
        <end position="194"/>
    </location>
</feature>
<keyword evidence="12" id="KW-1185">Reference proteome</keyword>
<dbReference type="Gene3D" id="2.60.40.10">
    <property type="entry name" value="Immunoglobulins"/>
    <property type="match status" value="1"/>
</dbReference>
<sequence>LSLCWLNLWVEAFYYQLNIDCVPVNGNVSVPCPEFEGEDVTFELLKDDKVIYNLTCKPDGNNTSLCKPPYTRVGVEHHQKKENKSVSFMLTGVNASSYGIYRCDRTYVLKPPGYTEYFLNMFLPGHQCSKPKPDGDQNNGFLWIWILGLVLFGIYSLIVTIIASIIWVKWRRSDSQSDYMNTKPKATRNRKKRAFQNPIPRHF</sequence>
<keyword evidence="6" id="KW-1015">Disulfide bond</keyword>
<evidence type="ECO:0000256" key="10">
    <source>
        <dbReference type="SAM" id="Phobius"/>
    </source>
</evidence>
<dbReference type="AlphaFoldDB" id="A0A8D0AHK6"/>
<dbReference type="GeneTree" id="ENSGT00990000203779"/>
<evidence type="ECO:0000256" key="5">
    <source>
        <dbReference type="ARBA" id="ARBA00023136"/>
    </source>
</evidence>
<evidence type="ECO:0000256" key="8">
    <source>
        <dbReference type="ARBA" id="ARBA00023319"/>
    </source>
</evidence>
<evidence type="ECO:0000256" key="3">
    <source>
        <dbReference type="ARBA" id="ARBA00022729"/>
    </source>
</evidence>
<keyword evidence="7" id="KW-0325">Glycoprotein</keyword>
<organism evidence="11 12">
    <name type="scientific">Sander lucioperca</name>
    <name type="common">Pike-perch</name>
    <name type="synonym">Perca lucioperca</name>
    <dbReference type="NCBI Taxonomy" id="283035"/>
    <lineage>
        <taxon>Eukaryota</taxon>
        <taxon>Metazoa</taxon>
        <taxon>Chordata</taxon>
        <taxon>Craniata</taxon>
        <taxon>Vertebrata</taxon>
        <taxon>Euteleostomi</taxon>
        <taxon>Actinopterygii</taxon>
        <taxon>Neopterygii</taxon>
        <taxon>Teleostei</taxon>
        <taxon>Neoteleostei</taxon>
        <taxon>Acanthomorphata</taxon>
        <taxon>Eupercaria</taxon>
        <taxon>Perciformes</taxon>
        <taxon>Percoidei</taxon>
        <taxon>Percidae</taxon>
        <taxon>Luciopercinae</taxon>
        <taxon>Sander</taxon>
    </lineage>
</organism>
<feature type="transmembrane region" description="Helical" evidence="10">
    <location>
        <begin position="142"/>
        <end position="168"/>
    </location>
</feature>
<feature type="region of interest" description="Disordered" evidence="9">
    <location>
        <begin position="177"/>
        <end position="203"/>
    </location>
</feature>